<dbReference type="PANTHER" id="PTHR44103:SF1">
    <property type="entry name" value="PROPROTEIN CONVERTASE P"/>
    <property type="match status" value="1"/>
</dbReference>
<organism evidence="4 5">
    <name type="scientific">Crystallibacter crystallopoietes</name>
    <dbReference type="NCBI Taxonomy" id="37928"/>
    <lineage>
        <taxon>Bacteria</taxon>
        <taxon>Bacillati</taxon>
        <taxon>Actinomycetota</taxon>
        <taxon>Actinomycetes</taxon>
        <taxon>Micrococcales</taxon>
        <taxon>Micrococcaceae</taxon>
        <taxon>Crystallibacter</taxon>
    </lineage>
</organism>
<feature type="domain" description="GH29D-like beta-sandwich" evidence="3">
    <location>
        <begin position="816"/>
        <end position="879"/>
    </location>
</feature>
<feature type="domain" description="GH29D-like beta-sandwich" evidence="3">
    <location>
        <begin position="307"/>
        <end position="385"/>
    </location>
</feature>
<evidence type="ECO:0000256" key="1">
    <source>
        <dbReference type="ARBA" id="ARBA00022729"/>
    </source>
</evidence>
<keyword evidence="1" id="KW-0732">Signal</keyword>
<gene>
    <name evidence="4" type="ORF">SAMN04489742_2561</name>
</gene>
<dbReference type="InterPro" id="IPR013517">
    <property type="entry name" value="FG-GAP"/>
</dbReference>
<dbReference type="InterPro" id="IPR013783">
    <property type="entry name" value="Ig-like_fold"/>
</dbReference>
<dbReference type="InterPro" id="IPR028994">
    <property type="entry name" value="Integrin_alpha_N"/>
</dbReference>
<sequence>MHEGELMTSDPEIKLRPPNGRRSQRRRAVGVAAAGAVLLSGLSVLPPATAAALPAGGAGLSQSALAGMLPAALPKGPAGVGPINPDNGYPYWYGDSGDAAKGLAPIRLELCVDAAACPVIGVDYDPTQPLTVPGNFPEESFWWSAETEVTMPDGAEALLVMAQEAAFSGAGEVADGQQNAFARLRIRLDDGVPGQQYTFTHPYGVDVLTADDRGRIRFTEDIGCMQQPCSWDEPSEGRIGPFLRWTEEAPDGFIGDPNIQHEVVGSPHDTNFFRVSGPAGPDVQTAETNLFAVQGKIATIEAGVDKPGGLYHSAQTVKIHSSFPEGKIIYTVDGTDPVVNEDGTVTGIEYVPTAGAAVSEVAVDLATPGTNTLKYISIDPATDETTEIYTEVYELDAARPWLEATPDTASPLAGPQLVTLSGNTNNPAVAPEIYYTTDGSTPSFSADGEPLGNTWEYTEPMQIGTSVNLRAVAVDPATGTAGEIRSFPFKVHNLQEVGPTSEEHGFPEWLRDNGWEGQEPVQLDLCLEDPLCPVVEERPDPESPTSFPDNFPGEAFWFASESVVDVGGEEVQLTLASEAAFGADMVRDGDQVAFGRIRVRGDGVFEPGATYKFTHPYGVLELAADVDGNINYTEDLGALNGTGEFSHLLEAKIGPFLRWDEGAPTGYLGDGNTPHAVVGSPYDTNFFKVEQVTEADGEELSDPDVLGQTDEFVVQGKMTNATPPEAPTATAATAGGLFAADQLVALTSTPDTAQIFFTTDGTEPTEDSTLYTEPIAITNEGITTLKFLAINFGIPSEVVTETFTLDKTAPALTGTPEGEMAAGTAVTLAADGNAAIYYTLDGTEPSNASTLYAAPVQLSAGQTLRAVAIDEAGNTSAIGTWTTAAAEENPGEGEENPGDGEEIPGEGEEEPGETPGETPGEEPAAAESSNDFTSDGKADLITTDRTGKLWLYVGKNNGGYEPRKQIGWGWTSMTSLISTGDTDGDGKADLVARDTAGKLWHYAGKGTGWFEAKKQIGWGWNIMTSIVGSGDFNGDDKNDLVARDKAGDLWLYAGHGNGWYAPKQKIGWGWNSMTMIVGPGDFNGDGEADLVTRDRAGDLFLYAGDGNSSYAPKRKIGWGGWNSMTMIVGPGDMSGDGKADLVTRDRAGNLYLYVGDGKGRMAPKQKIGWGWNMMNNIL</sequence>
<feature type="compositionally biased region" description="Acidic residues" evidence="2">
    <location>
        <begin position="889"/>
        <end position="912"/>
    </location>
</feature>
<name>A0A1H1DS74_9MICC</name>
<dbReference type="PANTHER" id="PTHR44103">
    <property type="entry name" value="PROPROTEIN CONVERTASE P"/>
    <property type="match status" value="1"/>
</dbReference>
<feature type="compositionally biased region" description="Basic and acidic residues" evidence="2">
    <location>
        <begin position="1"/>
        <end position="15"/>
    </location>
</feature>
<evidence type="ECO:0000313" key="5">
    <source>
        <dbReference type="Proteomes" id="UP000181917"/>
    </source>
</evidence>
<dbReference type="AlphaFoldDB" id="A0A1H1DS74"/>
<dbReference type="GO" id="GO:0005975">
    <property type="term" value="P:carbohydrate metabolic process"/>
    <property type="evidence" value="ECO:0007669"/>
    <property type="project" value="UniProtKB-ARBA"/>
</dbReference>
<protein>
    <submittedName>
        <fullName evidence="4">Chitobiase/beta-hexosaminidase C-terminal domain-containing protein</fullName>
    </submittedName>
</protein>
<reference evidence="4 5" key="1">
    <citation type="submission" date="2016-10" db="EMBL/GenBank/DDBJ databases">
        <authorList>
            <person name="de Groot N.N."/>
        </authorList>
    </citation>
    <scope>NUCLEOTIDE SEQUENCE [LARGE SCALE GENOMIC DNA]</scope>
    <source>
        <strain evidence="4 5">DSM 20117</strain>
    </source>
</reference>
<feature type="region of interest" description="Disordered" evidence="2">
    <location>
        <begin position="1"/>
        <end position="26"/>
    </location>
</feature>
<dbReference type="Proteomes" id="UP000181917">
    <property type="component" value="Unassembled WGS sequence"/>
</dbReference>
<dbReference type="Gene3D" id="2.130.10.130">
    <property type="entry name" value="Integrin alpha, N-terminal"/>
    <property type="match status" value="1"/>
</dbReference>
<dbReference type="SUPFAM" id="SSF69318">
    <property type="entry name" value="Integrin alpha N-terminal domain"/>
    <property type="match status" value="1"/>
</dbReference>
<dbReference type="STRING" id="37928.SAMN04489742_2561"/>
<evidence type="ECO:0000259" key="3">
    <source>
        <dbReference type="Pfam" id="PF13290"/>
    </source>
</evidence>
<evidence type="ECO:0000256" key="2">
    <source>
        <dbReference type="SAM" id="MobiDB-lite"/>
    </source>
</evidence>
<dbReference type="Pfam" id="PF13290">
    <property type="entry name" value="CHB_HEX_C_1"/>
    <property type="match status" value="4"/>
</dbReference>
<feature type="domain" description="GH29D-like beta-sandwich" evidence="3">
    <location>
        <begin position="734"/>
        <end position="799"/>
    </location>
</feature>
<dbReference type="Pfam" id="PF13517">
    <property type="entry name" value="FG-GAP_3"/>
    <property type="match status" value="2"/>
</dbReference>
<evidence type="ECO:0000313" key="4">
    <source>
        <dbReference type="EMBL" id="SDQ78726.1"/>
    </source>
</evidence>
<dbReference type="Gene3D" id="2.60.40.10">
    <property type="entry name" value="Immunoglobulins"/>
    <property type="match status" value="1"/>
</dbReference>
<accession>A0A1H1DS74</accession>
<keyword evidence="5" id="KW-1185">Reference proteome</keyword>
<dbReference type="InterPro" id="IPR059177">
    <property type="entry name" value="GH29D-like_dom"/>
</dbReference>
<feature type="domain" description="GH29D-like beta-sandwich" evidence="3">
    <location>
        <begin position="414"/>
        <end position="483"/>
    </location>
</feature>
<feature type="compositionally biased region" description="Low complexity" evidence="2">
    <location>
        <begin position="913"/>
        <end position="927"/>
    </location>
</feature>
<dbReference type="Gene3D" id="2.40.128.340">
    <property type="match status" value="1"/>
</dbReference>
<proteinExistence type="predicted"/>
<feature type="region of interest" description="Disordered" evidence="2">
    <location>
        <begin position="878"/>
        <end position="939"/>
    </location>
</feature>
<dbReference type="EMBL" id="FNKH01000002">
    <property type="protein sequence ID" value="SDQ78726.1"/>
    <property type="molecule type" value="Genomic_DNA"/>
</dbReference>